<dbReference type="AlphaFoldDB" id="A0A803QCE9"/>
<dbReference type="GO" id="GO:0008270">
    <property type="term" value="F:zinc ion binding"/>
    <property type="evidence" value="ECO:0007669"/>
    <property type="project" value="InterPro"/>
</dbReference>
<dbReference type="Proteomes" id="UP000596661">
    <property type="component" value="Chromosome 8"/>
</dbReference>
<protein>
    <submittedName>
        <fullName evidence="2">Uncharacterized protein</fullName>
    </submittedName>
</protein>
<evidence type="ECO:0000313" key="2">
    <source>
        <dbReference type="EnsemblPlants" id="cds.evm.model.08.802"/>
    </source>
</evidence>
<organism evidence="2 3">
    <name type="scientific">Cannabis sativa</name>
    <name type="common">Hemp</name>
    <name type="synonym">Marijuana</name>
    <dbReference type="NCBI Taxonomy" id="3483"/>
    <lineage>
        <taxon>Eukaryota</taxon>
        <taxon>Viridiplantae</taxon>
        <taxon>Streptophyta</taxon>
        <taxon>Embryophyta</taxon>
        <taxon>Tracheophyta</taxon>
        <taxon>Spermatophyta</taxon>
        <taxon>Magnoliopsida</taxon>
        <taxon>eudicotyledons</taxon>
        <taxon>Gunneridae</taxon>
        <taxon>Pentapetalae</taxon>
        <taxon>rosids</taxon>
        <taxon>fabids</taxon>
        <taxon>Rosales</taxon>
        <taxon>Cannabaceae</taxon>
        <taxon>Cannabis</taxon>
    </lineage>
</organism>
<dbReference type="Gramene" id="evm.model.08.802">
    <property type="protein sequence ID" value="cds.evm.model.08.802"/>
    <property type="gene ID" value="evm.TU.08.802"/>
</dbReference>
<sequence length="225" mass="25810">MRSKVQGRQPTSMKTRKVRKRDPVSTADVKKTKSMDEVLGIEQIHFTNEESVDEGMVMNRIFDLFQAPLSPKSSASSIEGKKKLGLTSPLLWRQMLNVAVTSHKDLPDLIEFEDEQLQHLVGVKYEWKPMFCEYCKGMGHKTSECRKKIGGKQEWVVKKRHEELPGTNKLQAVDSNGFQPIQKGWKPKEVRQPAMTITNNAYKILEETDMEANIENRYLGEEENG</sequence>
<feature type="region of interest" description="Disordered" evidence="1">
    <location>
        <begin position="1"/>
        <end position="31"/>
    </location>
</feature>
<reference evidence="2" key="2">
    <citation type="submission" date="2021-03" db="UniProtKB">
        <authorList>
            <consortium name="EnsemblPlants"/>
        </authorList>
    </citation>
    <scope>IDENTIFICATION</scope>
</reference>
<name>A0A803QCE9_CANSA</name>
<accession>A0A803QCE9</accession>
<dbReference type="GO" id="GO:0003676">
    <property type="term" value="F:nucleic acid binding"/>
    <property type="evidence" value="ECO:0007669"/>
    <property type="project" value="InterPro"/>
</dbReference>
<proteinExistence type="predicted"/>
<feature type="compositionally biased region" description="Polar residues" evidence="1">
    <location>
        <begin position="1"/>
        <end position="13"/>
    </location>
</feature>
<dbReference type="EnsemblPlants" id="evm.model.08.802">
    <property type="protein sequence ID" value="cds.evm.model.08.802"/>
    <property type="gene ID" value="evm.TU.08.802"/>
</dbReference>
<evidence type="ECO:0000256" key="1">
    <source>
        <dbReference type="SAM" id="MobiDB-lite"/>
    </source>
</evidence>
<dbReference type="InterPro" id="IPR036875">
    <property type="entry name" value="Znf_CCHC_sf"/>
</dbReference>
<reference evidence="2" key="1">
    <citation type="submission" date="2018-11" db="EMBL/GenBank/DDBJ databases">
        <authorList>
            <person name="Grassa J C."/>
        </authorList>
    </citation>
    <scope>NUCLEOTIDE SEQUENCE [LARGE SCALE GENOMIC DNA]</scope>
</reference>
<dbReference type="SUPFAM" id="SSF57756">
    <property type="entry name" value="Retrovirus zinc finger-like domains"/>
    <property type="match status" value="1"/>
</dbReference>
<keyword evidence="3" id="KW-1185">Reference proteome</keyword>
<evidence type="ECO:0000313" key="3">
    <source>
        <dbReference type="Proteomes" id="UP000596661"/>
    </source>
</evidence>
<dbReference type="EMBL" id="UZAU01000693">
    <property type="status" value="NOT_ANNOTATED_CDS"/>
    <property type="molecule type" value="Genomic_DNA"/>
</dbReference>